<organism evidence="2 3">
    <name type="scientific">Quercus rubra</name>
    <name type="common">Northern red oak</name>
    <name type="synonym">Quercus borealis</name>
    <dbReference type="NCBI Taxonomy" id="3512"/>
    <lineage>
        <taxon>Eukaryota</taxon>
        <taxon>Viridiplantae</taxon>
        <taxon>Streptophyta</taxon>
        <taxon>Embryophyta</taxon>
        <taxon>Tracheophyta</taxon>
        <taxon>Spermatophyta</taxon>
        <taxon>Magnoliopsida</taxon>
        <taxon>eudicotyledons</taxon>
        <taxon>Gunneridae</taxon>
        <taxon>Pentapetalae</taxon>
        <taxon>rosids</taxon>
        <taxon>fabids</taxon>
        <taxon>Fagales</taxon>
        <taxon>Fagaceae</taxon>
        <taxon>Quercus</taxon>
    </lineage>
</organism>
<dbReference type="AlphaFoldDB" id="A0AAN7FVD4"/>
<sequence>MASLGDYCTRNCLYSKNSFNILSISQPCNAGQFRRSIVTKKHSTWPTFCPMSTGGKMLLINIIQKSKEDQWRLWCTDDGSCGIAPSQPSPIPSASKLIHEFYTAINTKNSEELNESLDPLLSEDCVYQDLFFYIPFQGKKDVKSFLCNVMEAMGHNIFAVVKSVSEGENYSATVIWHLEWNKKEIPFTTGCQFFECEEVEGKLLIRNITGVQELPVKPGDFILKLLKATSTTFDLHPGLAEGLLQLMANGTHDGLDKFLALLGWKH</sequence>
<evidence type="ECO:0000313" key="2">
    <source>
        <dbReference type="EMBL" id="KAK4600943.1"/>
    </source>
</evidence>
<accession>A0AAN7FVD4</accession>
<dbReference type="InterPro" id="IPR037401">
    <property type="entry name" value="SnoaL-like"/>
</dbReference>
<keyword evidence="3" id="KW-1185">Reference proteome</keyword>
<dbReference type="PANTHER" id="PTHR33698:SF5">
    <property type="entry name" value="NTF2-LIKE DOMAIN-CONTAINING PROTEIN-RELATED"/>
    <property type="match status" value="1"/>
</dbReference>
<evidence type="ECO:0000259" key="1">
    <source>
        <dbReference type="Pfam" id="PF12680"/>
    </source>
</evidence>
<dbReference type="EMBL" id="JAXUIC010000002">
    <property type="protein sequence ID" value="KAK4600943.1"/>
    <property type="molecule type" value="Genomic_DNA"/>
</dbReference>
<comment type="caution">
    <text evidence="2">The sequence shown here is derived from an EMBL/GenBank/DDBJ whole genome shotgun (WGS) entry which is preliminary data.</text>
</comment>
<feature type="domain" description="SnoaL-like" evidence="1">
    <location>
        <begin position="99"/>
        <end position="197"/>
    </location>
</feature>
<dbReference type="Gene3D" id="3.10.450.50">
    <property type="match status" value="1"/>
</dbReference>
<dbReference type="Pfam" id="PF12680">
    <property type="entry name" value="SnoaL_2"/>
    <property type="match status" value="1"/>
</dbReference>
<reference evidence="2 3" key="1">
    <citation type="journal article" date="2023" name="G3 (Bethesda)">
        <title>A haplotype-resolved chromosome-scale genome for Quercus rubra L. provides insights into the genetics of adaptive traits for red oak species.</title>
        <authorList>
            <person name="Kapoor B."/>
            <person name="Jenkins J."/>
            <person name="Schmutz J."/>
            <person name="Zhebentyayeva T."/>
            <person name="Kuelheim C."/>
            <person name="Coggeshall M."/>
            <person name="Heim C."/>
            <person name="Lasky J.R."/>
            <person name="Leites L."/>
            <person name="Islam-Faridi N."/>
            <person name="Romero-Severson J."/>
            <person name="DeLeo V.L."/>
            <person name="Lucas S.M."/>
            <person name="Lazic D."/>
            <person name="Gailing O."/>
            <person name="Carlson J."/>
            <person name="Staton M."/>
        </authorList>
    </citation>
    <scope>NUCLEOTIDE SEQUENCE [LARGE SCALE GENOMIC DNA]</scope>
    <source>
        <strain evidence="2">Pseudo-F2</strain>
    </source>
</reference>
<dbReference type="PANTHER" id="PTHR33698">
    <property type="entry name" value="NUCLEAR TRANSPORT FACTOR 2 (NTF2)-LIKE PROTEIN"/>
    <property type="match status" value="1"/>
</dbReference>
<dbReference type="InterPro" id="IPR032710">
    <property type="entry name" value="NTF2-like_dom_sf"/>
</dbReference>
<evidence type="ECO:0000313" key="3">
    <source>
        <dbReference type="Proteomes" id="UP001324115"/>
    </source>
</evidence>
<gene>
    <name evidence="2" type="ORF">RGQ29_010502</name>
</gene>
<dbReference type="SUPFAM" id="SSF54427">
    <property type="entry name" value="NTF2-like"/>
    <property type="match status" value="1"/>
</dbReference>
<name>A0AAN7FVD4_QUERU</name>
<protein>
    <recommendedName>
        <fullName evidence="1">SnoaL-like domain-containing protein</fullName>
    </recommendedName>
</protein>
<proteinExistence type="predicted"/>
<dbReference type="Proteomes" id="UP001324115">
    <property type="component" value="Unassembled WGS sequence"/>
</dbReference>